<protein>
    <recommendedName>
        <fullName evidence="3">lipoyl(octanoyl) transferase</fullName>
        <ecNumber evidence="3">2.3.1.181</ecNumber>
    </recommendedName>
</protein>
<evidence type="ECO:0000256" key="3">
    <source>
        <dbReference type="ARBA" id="ARBA00012334"/>
    </source>
</evidence>
<dbReference type="OrthoDB" id="19908at2759"/>
<dbReference type="UniPathway" id="UPA00538">
    <property type="reaction ID" value="UER00592"/>
</dbReference>
<dbReference type="eggNOG" id="KOG0325">
    <property type="taxonomic scope" value="Eukaryota"/>
</dbReference>
<dbReference type="SUPFAM" id="SSF55681">
    <property type="entry name" value="Class II aaRS and biotin synthetases"/>
    <property type="match status" value="1"/>
</dbReference>
<evidence type="ECO:0000256" key="1">
    <source>
        <dbReference type="ARBA" id="ARBA00004821"/>
    </source>
</evidence>
<dbReference type="AlphaFoldDB" id="A0A1S2Y8C1"/>
<proteinExistence type="inferred from homology"/>
<comment type="similarity">
    <text evidence="2">Belongs to the LipB family.</text>
</comment>
<reference evidence="8" key="2">
    <citation type="submission" date="2025-08" db="UniProtKB">
        <authorList>
            <consortium name="RefSeq"/>
        </authorList>
    </citation>
    <scope>IDENTIFICATION</scope>
    <source>
        <tissue evidence="8">Etiolated seedlings</tissue>
    </source>
</reference>
<evidence type="ECO:0000313" key="8">
    <source>
        <dbReference type="RefSeq" id="XP_004501047.1"/>
    </source>
</evidence>
<name>A0A1S2Y8C1_CICAR</name>
<dbReference type="HAMAP" id="MF_00013">
    <property type="entry name" value="LipB"/>
    <property type="match status" value="1"/>
</dbReference>
<organism evidence="7 8">
    <name type="scientific">Cicer arietinum</name>
    <name type="common">Chickpea</name>
    <name type="synonym">Garbanzo</name>
    <dbReference type="NCBI Taxonomy" id="3827"/>
    <lineage>
        <taxon>Eukaryota</taxon>
        <taxon>Viridiplantae</taxon>
        <taxon>Streptophyta</taxon>
        <taxon>Embryophyta</taxon>
        <taxon>Tracheophyta</taxon>
        <taxon>Spermatophyta</taxon>
        <taxon>Magnoliopsida</taxon>
        <taxon>eudicotyledons</taxon>
        <taxon>Gunneridae</taxon>
        <taxon>Pentapetalae</taxon>
        <taxon>rosids</taxon>
        <taxon>fabids</taxon>
        <taxon>Fabales</taxon>
        <taxon>Fabaceae</taxon>
        <taxon>Papilionoideae</taxon>
        <taxon>50 kb inversion clade</taxon>
        <taxon>NPAAA clade</taxon>
        <taxon>Hologalegina</taxon>
        <taxon>IRL clade</taxon>
        <taxon>Cicereae</taxon>
        <taxon>Cicer</taxon>
    </lineage>
</organism>
<dbReference type="EC" id="2.3.1.181" evidence="3"/>
<evidence type="ECO:0000256" key="2">
    <source>
        <dbReference type="ARBA" id="ARBA00007907"/>
    </source>
</evidence>
<dbReference type="Proteomes" id="UP000087171">
    <property type="component" value="Chromosome Ca5"/>
</dbReference>
<dbReference type="InterPro" id="IPR045864">
    <property type="entry name" value="aa-tRNA-synth_II/BPL/LPL"/>
</dbReference>
<dbReference type="InterPro" id="IPR000544">
    <property type="entry name" value="Octanoyltransferase"/>
</dbReference>
<dbReference type="InterPro" id="IPR004143">
    <property type="entry name" value="BPL_LPL_catalytic"/>
</dbReference>
<evidence type="ECO:0000259" key="6">
    <source>
        <dbReference type="PROSITE" id="PS51733"/>
    </source>
</evidence>
<keyword evidence="7" id="KW-1185">Reference proteome</keyword>
<dbReference type="Pfam" id="PF21948">
    <property type="entry name" value="LplA-B_cat"/>
    <property type="match status" value="1"/>
</dbReference>
<dbReference type="InterPro" id="IPR020605">
    <property type="entry name" value="Octanoyltransferase_CS"/>
</dbReference>
<evidence type="ECO:0000313" key="7">
    <source>
        <dbReference type="Proteomes" id="UP000087171"/>
    </source>
</evidence>
<dbReference type="KEGG" id="cam:101512847"/>
<comment type="pathway">
    <text evidence="1">Protein modification; protein lipoylation via endogenous pathway; protein N(6)-(lipoyl)lysine from octanoyl-[acyl-carrier-protein]: step 1/2.</text>
</comment>
<accession>A0A1S2Y8C1</accession>
<reference evidence="7" key="1">
    <citation type="journal article" date="2013" name="Nat. Biotechnol.">
        <title>Draft genome sequence of chickpea (Cicer arietinum) provides a resource for trait improvement.</title>
        <authorList>
            <person name="Varshney R.K."/>
            <person name="Song C."/>
            <person name="Saxena R.K."/>
            <person name="Azam S."/>
            <person name="Yu S."/>
            <person name="Sharpe A.G."/>
            <person name="Cannon S."/>
            <person name="Baek J."/>
            <person name="Rosen B.D."/>
            <person name="Tar'an B."/>
            <person name="Millan T."/>
            <person name="Zhang X."/>
            <person name="Ramsay L.D."/>
            <person name="Iwata A."/>
            <person name="Wang Y."/>
            <person name="Nelson W."/>
            <person name="Farmer A.D."/>
            <person name="Gaur P.M."/>
            <person name="Soderlund C."/>
            <person name="Penmetsa R.V."/>
            <person name="Xu C."/>
            <person name="Bharti A.K."/>
            <person name="He W."/>
            <person name="Winter P."/>
            <person name="Zhao S."/>
            <person name="Hane J.K."/>
            <person name="Carrasquilla-Garcia N."/>
            <person name="Condie J.A."/>
            <person name="Upadhyaya H.D."/>
            <person name="Luo M.C."/>
            <person name="Thudi M."/>
            <person name="Gowda C.L."/>
            <person name="Singh N.P."/>
            <person name="Lichtenzveig J."/>
            <person name="Gali K.K."/>
            <person name="Rubio J."/>
            <person name="Nadarajan N."/>
            <person name="Dolezel J."/>
            <person name="Bansal K.C."/>
            <person name="Xu X."/>
            <person name="Edwards D."/>
            <person name="Zhang G."/>
            <person name="Kahl G."/>
            <person name="Gil J."/>
            <person name="Singh K.B."/>
            <person name="Datta S.K."/>
            <person name="Jackson S.A."/>
            <person name="Wang J."/>
            <person name="Cook D.R."/>
        </authorList>
    </citation>
    <scope>NUCLEOTIDE SEQUENCE [LARGE SCALE GENOMIC DNA]</scope>
    <source>
        <strain evidence="7">cv. CDC Frontier</strain>
    </source>
</reference>
<dbReference type="STRING" id="3827.A0A1S2Y8C1"/>
<dbReference type="NCBIfam" id="TIGR00214">
    <property type="entry name" value="lipB"/>
    <property type="match status" value="1"/>
</dbReference>
<dbReference type="PROSITE" id="PS01313">
    <property type="entry name" value="LIPB"/>
    <property type="match status" value="1"/>
</dbReference>
<keyword evidence="5" id="KW-0012">Acyltransferase</keyword>
<evidence type="ECO:0000256" key="5">
    <source>
        <dbReference type="ARBA" id="ARBA00023315"/>
    </source>
</evidence>
<dbReference type="PANTHER" id="PTHR10993:SF7">
    <property type="entry name" value="LIPOYLTRANSFERASE 2, MITOCHONDRIAL-RELATED"/>
    <property type="match status" value="1"/>
</dbReference>
<dbReference type="PROSITE" id="PS51733">
    <property type="entry name" value="BPL_LPL_CATALYTIC"/>
    <property type="match status" value="1"/>
</dbReference>
<dbReference type="GO" id="GO:0009249">
    <property type="term" value="P:protein lipoylation"/>
    <property type="evidence" value="ECO:0007669"/>
    <property type="project" value="InterPro"/>
</dbReference>
<sequence>MVLLGECCLSFITPRFLRPNSESNSLSDCVVEINGHRRRKRVHCLRSCELLDFHKEIIPYEKAWCLQKDIVREKKSEIEKEGDCNDTLIVLQHPSVYTLGTASSINNLNFDINNPPFHIHRTERGGEVTYHGPGQLVMYPIINLRRHKMDLHWYLRTLEEVVIRVLSSTFSIQASRMEGFTGVWVGDEKVAAIGIRVAQWITYHGLALNVTTDLSPFKWIVPCGIHGRQVGSIKGLLREAQSSCNNAHGKADLGGLDDDSLINITYRSLIEEFSKVFQLEYYHKTISLPMLCESEGKEVIYTK</sequence>
<feature type="domain" description="BPL/LPL catalytic" evidence="6">
    <location>
        <begin position="82"/>
        <end position="281"/>
    </location>
</feature>
<keyword evidence="4" id="KW-0808">Transferase</keyword>
<dbReference type="NCBIfam" id="NF010925">
    <property type="entry name" value="PRK14345.1"/>
    <property type="match status" value="1"/>
</dbReference>
<dbReference type="PANTHER" id="PTHR10993">
    <property type="entry name" value="OCTANOYLTRANSFERASE"/>
    <property type="match status" value="1"/>
</dbReference>
<gene>
    <name evidence="8" type="primary">LOC101512847</name>
</gene>
<dbReference type="PaxDb" id="3827-XP_004501047.1"/>
<dbReference type="CDD" id="cd16444">
    <property type="entry name" value="LipB"/>
    <property type="match status" value="1"/>
</dbReference>
<evidence type="ECO:0000256" key="4">
    <source>
        <dbReference type="ARBA" id="ARBA00022679"/>
    </source>
</evidence>
<dbReference type="RefSeq" id="XP_004501047.1">
    <property type="nucleotide sequence ID" value="XM_004500990.3"/>
</dbReference>
<dbReference type="GeneID" id="101512847"/>
<dbReference type="Gene3D" id="3.30.930.10">
    <property type="entry name" value="Bira Bifunctional Protein, Domain 2"/>
    <property type="match status" value="1"/>
</dbReference>
<dbReference type="GO" id="GO:0033819">
    <property type="term" value="F:lipoyl(octanoyl) transferase activity"/>
    <property type="evidence" value="ECO:0007669"/>
    <property type="project" value="UniProtKB-EC"/>
</dbReference>